<dbReference type="STRING" id="1884432.SAMN05518683_104192"/>
<name>A0A1I5PQ73_9BACI</name>
<accession>A0A1I5PQ73</accession>
<organism evidence="1 2">
    <name type="scientific">Salibacterium halotolerans</name>
    <dbReference type="NCBI Taxonomy" id="1884432"/>
    <lineage>
        <taxon>Bacteria</taxon>
        <taxon>Bacillati</taxon>
        <taxon>Bacillota</taxon>
        <taxon>Bacilli</taxon>
        <taxon>Bacillales</taxon>
        <taxon>Bacillaceae</taxon>
    </lineage>
</organism>
<proteinExistence type="predicted"/>
<keyword evidence="2" id="KW-1185">Reference proteome</keyword>
<reference evidence="2" key="1">
    <citation type="submission" date="2016-10" db="EMBL/GenBank/DDBJ databases">
        <authorList>
            <person name="Varghese N."/>
            <person name="Submissions S."/>
        </authorList>
    </citation>
    <scope>NUCLEOTIDE SEQUENCE [LARGE SCALE GENOMIC DNA]</scope>
    <source>
        <strain evidence="2">S7</strain>
    </source>
</reference>
<dbReference type="Proteomes" id="UP000198892">
    <property type="component" value="Unassembled WGS sequence"/>
</dbReference>
<evidence type="ECO:0000313" key="2">
    <source>
        <dbReference type="Proteomes" id="UP000198892"/>
    </source>
</evidence>
<dbReference type="EMBL" id="FOXD01000004">
    <property type="protein sequence ID" value="SFP36159.1"/>
    <property type="molecule type" value="Genomic_DNA"/>
</dbReference>
<dbReference type="AlphaFoldDB" id="A0A1I5PQ73"/>
<gene>
    <name evidence="1" type="ORF">SAMN05518683_104192</name>
</gene>
<sequence length="141" mass="16378">MLCFCEKNDITELRVEADVAVDPVWCHRCSCNLELEDLPLSEALKTELMNWVLRYGEWIDWDHDDRLVPGGLVLETAHNKEGKRLTERVQLELGADFHVVFKSSVFGWLMYRKPVPSQAVYSLYGFPPSTRLGCWVCRFLK</sequence>
<evidence type="ECO:0000313" key="1">
    <source>
        <dbReference type="EMBL" id="SFP36159.1"/>
    </source>
</evidence>
<dbReference type="RefSeq" id="WP_212634937.1">
    <property type="nucleotide sequence ID" value="NZ_FOXD01000004.1"/>
</dbReference>
<protein>
    <submittedName>
        <fullName evidence="1">Uncharacterized protein</fullName>
    </submittedName>
</protein>